<feature type="domain" description="ABC transporter" evidence="4">
    <location>
        <begin position="2"/>
        <end position="227"/>
    </location>
</feature>
<dbReference type="CDD" id="cd03230">
    <property type="entry name" value="ABC_DR_subfamily_A"/>
    <property type="match status" value="1"/>
</dbReference>
<dbReference type="SMART" id="SM00382">
    <property type="entry name" value="AAA"/>
    <property type="match status" value="1"/>
</dbReference>
<dbReference type="GO" id="GO:0016887">
    <property type="term" value="F:ATP hydrolysis activity"/>
    <property type="evidence" value="ECO:0007669"/>
    <property type="project" value="InterPro"/>
</dbReference>
<evidence type="ECO:0000313" key="5">
    <source>
        <dbReference type="EMBL" id="HIR14326.1"/>
    </source>
</evidence>
<evidence type="ECO:0000256" key="2">
    <source>
        <dbReference type="ARBA" id="ARBA00022741"/>
    </source>
</evidence>
<keyword evidence="3 5" id="KW-0067">ATP-binding</keyword>
<dbReference type="GO" id="GO:0005524">
    <property type="term" value="F:ATP binding"/>
    <property type="evidence" value="ECO:0007669"/>
    <property type="project" value="UniProtKB-KW"/>
</dbReference>
<reference evidence="5" key="1">
    <citation type="submission" date="2020-10" db="EMBL/GenBank/DDBJ databases">
        <authorList>
            <person name="Gilroy R."/>
        </authorList>
    </citation>
    <scope>NUCLEOTIDE SEQUENCE</scope>
    <source>
        <strain evidence="5">ChiSjej4B22-8148</strain>
    </source>
</reference>
<dbReference type="InterPro" id="IPR003593">
    <property type="entry name" value="AAA+_ATPase"/>
</dbReference>
<dbReference type="Gene3D" id="3.40.50.300">
    <property type="entry name" value="P-loop containing nucleotide triphosphate hydrolases"/>
    <property type="match status" value="1"/>
</dbReference>
<dbReference type="PROSITE" id="PS50893">
    <property type="entry name" value="ABC_TRANSPORTER_2"/>
    <property type="match status" value="1"/>
</dbReference>
<comment type="caution">
    <text evidence="5">The sequence shown here is derived from an EMBL/GenBank/DDBJ whole genome shotgun (WGS) entry which is preliminary data.</text>
</comment>
<dbReference type="Pfam" id="PF00005">
    <property type="entry name" value="ABC_tran"/>
    <property type="match status" value="1"/>
</dbReference>
<proteinExistence type="predicted"/>
<dbReference type="InterPro" id="IPR027417">
    <property type="entry name" value="P-loop_NTPase"/>
</dbReference>
<dbReference type="EMBL" id="DVGK01000117">
    <property type="protein sequence ID" value="HIR14326.1"/>
    <property type="molecule type" value="Genomic_DNA"/>
</dbReference>
<evidence type="ECO:0000259" key="4">
    <source>
        <dbReference type="PROSITE" id="PS50893"/>
    </source>
</evidence>
<protein>
    <submittedName>
        <fullName evidence="5">ABC transporter ATP-binding protein</fullName>
    </submittedName>
</protein>
<dbReference type="PANTHER" id="PTHR42939:SF3">
    <property type="entry name" value="ABC TRANSPORTER ATP-BINDING COMPONENT"/>
    <property type="match status" value="1"/>
</dbReference>
<accession>A0A9D1D9X4</accession>
<evidence type="ECO:0000256" key="1">
    <source>
        <dbReference type="ARBA" id="ARBA00022448"/>
    </source>
</evidence>
<dbReference type="SUPFAM" id="SSF52540">
    <property type="entry name" value="P-loop containing nucleoside triphosphate hydrolases"/>
    <property type="match status" value="1"/>
</dbReference>
<dbReference type="InterPro" id="IPR051782">
    <property type="entry name" value="ABC_Transporter_VariousFunc"/>
</dbReference>
<dbReference type="InterPro" id="IPR003439">
    <property type="entry name" value="ABC_transporter-like_ATP-bd"/>
</dbReference>
<evidence type="ECO:0000313" key="6">
    <source>
        <dbReference type="Proteomes" id="UP000886757"/>
    </source>
</evidence>
<keyword evidence="2" id="KW-0547">Nucleotide-binding</keyword>
<dbReference type="PANTHER" id="PTHR42939">
    <property type="entry name" value="ABC TRANSPORTER ATP-BINDING PROTEIN ALBC-RELATED"/>
    <property type="match status" value="1"/>
</dbReference>
<reference evidence="5" key="2">
    <citation type="journal article" date="2021" name="PeerJ">
        <title>Extensive microbial diversity within the chicken gut microbiome revealed by metagenomics and culture.</title>
        <authorList>
            <person name="Gilroy R."/>
            <person name="Ravi A."/>
            <person name="Getino M."/>
            <person name="Pursley I."/>
            <person name="Horton D.L."/>
            <person name="Alikhan N.F."/>
            <person name="Baker D."/>
            <person name="Gharbi K."/>
            <person name="Hall N."/>
            <person name="Watson M."/>
            <person name="Adriaenssens E.M."/>
            <person name="Foster-Nyarko E."/>
            <person name="Jarju S."/>
            <person name="Secka A."/>
            <person name="Antonio M."/>
            <person name="Oren A."/>
            <person name="Chaudhuri R.R."/>
            <person name="La Ragione R."/>
            <person name="Hildebrand F."/>
            <person name="Pallen M.J."/>
        </authorList>
    </citation>
    <scope>NUCLEOTIDE SEQUENCE</scope>
    <source>
        <strain evidence="5">ChiSjej4B22-8148</strain>
    </source>
</reference>
<organism evidence="5 6">
    <name type="scientific">Candidatus Choladousia intestinavium</name>
    <dbReference type="NCBI Taxonomy" id="2840727"/>
    <lineage>
        <taxon>Bacteria</taxon>
        <taxon>Bacillati</taxon>
        <taxon>Bacillota</taxon>
        <taxon>Clostridia</taxon>
        <taxon>Lachnospirales</taxon>
        <taxon>Lachnospiraceae</taxon>
        <taxon>Lachnospiraceae incertae sedis</taxon>
        <taxon>Candidatus Choladousia</taxon>
    </lineage>
</organism>
<evidence type="ECO:0000256" key="3">
    <source>
        <dbReference type="ARBA" id="ARBA00022840"/>
    </source>
</evidence>
<gene>
    <name evidence="5" type="ORF">IAB31_10450</name>
</gene>
<keyword evidence="1" id="KW-0813">Transport</keyword>
<sequence>MLKINGLKKQYDSFSLECSLQVPSGRITGLVGQNGAGKSTTFKAVLGLISLDGGTIQIFGKDSRSLTVRDRQDLGVVLSNSGFSGYLAVKDLLPIQKSLYENFDSAFFLSQAKKFGLPLNKQIKEFSTGMKAKLKVLCAISHKARLLLLDEPTTGLDVVARDTVLDTLREYMEEDENRSVLISSHISSDIESLCDDIYMIHKGKIILHEDTDVLLADYGLIKADPKLYRALDKQYILRQKKESYGYSCLTNQRQYYMENYPHAAIEKGSVDEVISMMIQGEKI</sequence>
<name>A0A9D1D9X4_9FIRM</name>
<dbReference type="Proteomes" id="UP000886757">
    <property type="component" value="Unassembled WGS sequence"/>
</dbReference>
<dbReference type="AlphaFoldDB" id="A0A9D1D9X4"/>